<dbReference type="GO" id="GO:0005254">
    <property type="term" value="F:chloride channel activity"/>
    <property type="evidence" value="ECO:0007669"/>
    <property type="project" value="InterPro"/>
</dbReference>
<evidence type="ECO:0000256" key="8">
    <source>
        <dbReference type="SAM" id="Phobius"/>
    </source>
</evidence>
<organism evidence="9">
    <name type="scientific">Corethron hystrix</name>
    <dbReference type="NCBI Taxonomy" id="216773"/>
    <lineage>
        <taxon>Eukaryota</taxon>
        <taxon>Sar</taxon>
        <taxon>Stramenopiles</taxon>
        <taxon>Ochrophyta</taxon>
        <taxon>Bacillariophyta</taxon>
        <taxon>Coscinodiscophyceae</taxon>
        <taxon>Corethrophycidae</taxon>
        <taxon>Corethrales</taxon>
        <taxon>Corethraceae</taxon>
        <taxon>Corethron</taxon>
    </lineage>
</organism>
<feature type="compositionally biased region" description="Polar residues" evidence="7">
    <location>
        <begin position="56"/>
        <end position="66"/>
    </location>
</feature>
<feature type="compositionally biased region" description="Polar residues" evidence="7">
    <location>
        <begin position="525"/>
        <end position="543"/>
    </location>
</feature>
<keyword evidence="3 8" id="KW-0812">Transmembrane</keyword>
<accession>A0A7S1BUF6</accession>
<keyword evidence="5" id="KW-0406">Ion transport</keyword>
<evidence type="ECO:0000256" key="2">
    <source>
        <dbReference type="ARBA" id="ARBA00022448"/>
    </source>
</evidence>
<name>A0A7S1BUF6_9STRA</name>
<evidence type="ECO:0000256" key="5">
    <source>
        <dbReference type="ARBA" id="ARBA00023065"/>
    </source>
</evidence>
<keyword evidence="2" id="KW-0813">Transport</keyword>
<keyword evidence="6 8" id="KW-0472">Membrane</keyword>
<evidence type="ECO:0000256" key="7">
    <source>
        <dbReference type="SAM" id="MobiDB-lite"/>
    </source>
</evidence>
<feature type="compositionally biased region" description="Polar residues" evidence="7">
    <location>
        <begin position="1"/>
        <end position="21"/>
    </location>
</feature>
<sequence length="609" mass="69514">MNLGQPNYAESNDQTPLLPSENSKRRQRRSVKKPKLNVSTTKVEAPLPLEKYRLLGQQNNPASGAGNNIKRDRHPLLSGSNEVRESVTQEESSAAKPKKNIRSSYVPMGSQLKEPRGNCKRPGAHLSLEYSTKNHYEIICRCFGSIWPKVVPFCVTNVIITIALKLLSVHIKDKFGFNILESDRGHKFMSILASFLTVTRVNIAYNRYMEYATLMFNLFVHSRELVMNAITYSRKYRTHEAMDWRSEICRRVIVLLRVTVSILEYHTKREHPMKLPGIKEHEQEGLTLFFGEARERYPFILSLFLRSCIGSHEELFGIVLQTNERLKLLQNNTDYLTQYHGMVKLMSTPFPFPLVQMSRTFLFFWLFTLPLAMLHELRLLSSCIIIFFMTFGFVGLELVAMELDDPFGNDENDLEVYELSKVVYDDICIFLYDCDGAEMLTLLKEVVDDPKLANQVKKNYKTHVRRRTYAQDTSSALEGVNRARTLSDTNVIEETNKSAYVNIRETIPHNLQAEGGEKTPVCELHSSSGLGHKQTSQTSSDFSSVPMDSKIGMVGNLNVDEEACRRQPRRSSSSYSSILIHAKTAVVGTQNIDGETPDNHLYGEHFEDL</sequence>
<feature type="compositionally biased region" description="Basic and acidic residues" evidence="7">
    <location>
        <begin position="597"/>
        <end position="609"/>
    </location>
</feature>
<feature type="region of interest" description="Disordered" evidence="7">
    <location>
        <begin position="590"/>
        <end position="609"/>
    </location>
</feature>
<dbReference type="GO" id="GO:0016020">
    <property type="term" value="C:membrane"/>
    <property type="evidence" value="ECO:0007669"/>
    <property type="project" value="UniProtKB-SubCell"/>
</dbReference>
<evidence type="ECO:0000256" key="1">
    <source>
        <dbReference type="ARBA" id="ARBA00004141"/>
    </source>
</evidence>
<evidence type="ECO:0000256" key="4">
    <source>
        <dbReference type="ARBA" id="ARBA00022989"/>
    </source>
</evidence>
<dbReference type="PANTHER" id="PTHR33281">
    <property type="entry name" value="UPF0187 PROTEIN YNEE"/>
    <property type="match status" value="1"/>
</dbReference>
<keyword evidence="4 8" id="KW-1133">Transmembrane helix</keyword>
<proteinExistence type="predicted"/>
<dbReference type="AlphaFoldDB" id="A0A7S1BUF6"/>
<gene>
    <name evidence="9" type="ORF">CHYS00102_LOCUS23680</name>
</gene>
<reference evidence="9" key="1">
    <citation type="submission" date="2021-01" db="EMBL/GenBank/DDBJ databases">
        <authorList>
            <person name="Corre E."/>
            <person name="Pelletier E."/>
            <person name="Niang G."/>
            <person name="Scheremetjew M."/>
            <person name="Finn R."/>
            <person name="Kale V."/>
            <person name="Holt S."/>
            <person name="Cochrane G."/>
            <person name="Meng A."/>
            <person name="Brown T."/>
            <person name="Cohen L."/>
        </authorList>
    </citation>
    <scope>NUCLEOTIDE SEQUENCE</scope>
    <source>
        <strain evidence="9">308</strain>
    </source>
</reference>
<feature type="transmembrane region" description="Helical" evidence="8">
    <location>
        <begin position="352"/>
        <end position="373"/>
    </location>
</feature>
<feature type="transmembrane region" description="Helical" evidence="8">
    <location>
        <begin position="379"/>
        <end position="400"/>
    </location>
</feature>
<evidence type="ECO:0000313" key="9">
    <source>
        <dbReference type="EMBL" id="CAD8896466.1"/>
    </source>
</evidence>
<dbReference type="EMBL" id="HBFR01032563">
    <property type="protein sequence ID" value="CAD8896466.1"/>
    <property type="molecule type" value="Transcribed_RNA"/>
</dbReference>
<dbReference type="PANTHER" id="PTHR33281:SF20">
    <property type="match status" value="1"/>
</dbReference>
<protein>
    <recommendedName>
        <fullName evidence="10">Bestrophin homolog</fullName>
    </recommendedName>
</protein>
<dbReference type="Pfam" id="PF25539">
    <property type="entry name" value="Bestrophin_2"/>
    <property type="match status" value="1"/>
</dbReference>
<comment type="subcellular location">
    <subcellularLocation>
        <location evidence="1">Membrane</location>
        <topology evidence="1">Multi-pass membrane protein</topology>
    </subcellularLocation>
</comment>
<evidence type="ECO:0000256" key="3">
    <source>
        <dbReference type="ARBA" id="ARBA00022692"/>
    </source>
</evidence>
<feature type="compositionally biased region" description="Basic residues" evidence="7">
    <location>
        <begin position="25"/>
        <end position="35"/>
    </location>
</feature>
<evidence type="ECO:0000256" key="6">
    <source>
        <dbReference type="ARBA" id="ARBA00023136"/>
    </source>
</evidence>
<dbReference type="InterPro" id="IPR044669">
    <property type="entry name" value="YneE/VCCN1/2-like"/>
</dbReference>
<evidence type="ECO:0008006" key="10">
    <source>
        <dbReference type="Google" id="ProtNLM"/>
    </source>
</evidence>
<feature type="region of interest" description="Disordered" evidence="7">
    <location>
        <begin position="520"/>
        <end position="544"/>
    </location>
</feature>
<feature type="region of interest" description="Disordered" evidence="7">
    <location>
        <begin position="1"/>
        <end position="99"/>
    </location>
</feature>